<dbReference type="Proteomes" id="UP001327560">
    <property type="component" value="Chromosome 7"/>
</dbReference>
<accession>A0AAQ3KZN5</accession>
<reference evidence="1 2" key="1">
    <citation type="submission" date="2023-10" db="EMBL/GenBank/DDBJ databases">
        <title>Chromosome-scale genome assembly provides insights into flower coloration mechanisms of Canna indica.</title>
        <authorList>
            <person name="Li C."/>
        </authorList>
    </citation>
    <scope>NUCLEOTIDE SEQUENCE [LARGE SCALE GENOMIC DNA]</scope>
    <source>
        <tissue evidence="1">Flower</tissue>
    </source>
</reference>
<name>A0AAQ3KZN5_9LILI</name>
<sequence>MSELFSANNDKVVVMAKQGLLDWLHCLLNYKTTMELSRKWNIGMAAAVVQIFQRLIARTFLSLPLFTLNLISCCSSVSSISIRVKRDSCPATFVLVPLVHA</sequence>
<protein>
    <submittedName>
        <fullName evidence="1">Uncharacterized protein</fullName>
    </submittedName>
</protein>
<gene>
    <name evidence="1" type="ORF">Cni_G24122</name>
</gene>
<dbReference type="AlphaFoldDB" id="A0AAQ3KZN5"/>
<proteinExistence type="predicted"/>
<dbReference type="EMBL" id="CP136896">
    <property type="protein sequence ID" value="WOL15341.1"/>
    <property type="molecule type" value="Genomic_DNA"/>
</dbReference>
<keyword evidence="2" id="KW-1185">Reference proteome</keyword>
<evidence type="ECO:0000313" key="1">
    <source>
        <dbReference type="EMBL" id="WOL15341.1"/>
    </source>
</evidence>
<organism evidence="1 2">
    <name type="scientific">Canna indica</name>
    <name type="common">Indian-shot</name>
    <dbReference type="NCBI Taxonomy" id="4628"/>
    <lineage>
        <taxon>Eukaryota</taxon>
        <taxon>Viridiplantae</taxon>
        <taxon>Streptophyta</taxon>
        <taxon>Embryophyta</taxon>
        <taxon>Tracheophyta</taxon>
        <taxon>Spermatophyta</taxon>
        <taxon>Magnoliopsida</taxon>
        <taxon>Liliopsida</taxon>
        <taxon>Zingiberales</taxon>
        <taxon>Cannaceae</taxon>
        <taxon>Canna</taxon>
    </lineage>
</organism>
<evidence type="ECO:0000313" key="2">
    <source>
        <dbReference type="Proteomes" id="UP001327560"/>
    </source>
</evidence>